<dbReference type="GO" id="GO:0032259">
    <property type="term" value="P:methylation"/>
    <property type="evidence" value="ECO:0007669"/>
    <property type="project" value="UniProtKB-KW"/>
</dbReference>
<keyword evidence="2" id="KW-0808">Transferase</keyword>
<dbReference type="InterPro" id="IPR013216">
    <property type="entry name" value="Methyltransf_11"/>
</dbReference>
<dbReference type="Pfam" id="PF08241">
    <property type="entry name" value="Methyltransf_11"/>
    <property type="match status" value="1"/>
</dbReference>
<evidence type="ECO:0000259" key="1">
    <source>
        <dbReference type="Pfam" id="PF08241"/>
    </source>
</evidence>
<dbReference type="PROSITE" id="PS51257">
    <property type="entry name" value="PROKAR_LIPOPROTEIN"/>
    <property type="match status" value="1"/>
</dbReference>
<evidence type="ECO:0000313" key="2">
    <source>
        <dbReference type="EMBL" id="CUS56888.1"/>
    </source>
</evidence>
<dbReference type="InterPro" id="IPR029063">
    <property type="entry name" value="SAM-dependent_MTases_sf"/>
</dbReference>
<gene>
    <name evidence="2" type="ORF">MGWOODY_Hyp1350</name>
</gene>
<organism evidence="2">
    <name type="scientific">hydrothermal vent metagenome</name>
    <dbReference type="NCBI Taxonomy" id="652676"/>
    <lineage>
        <taxon>unclassified sequences</taxon>
        <taxon>metagenomes</taxon>
        <taxon>ecological metagenomes</taxon>
    </lineage>
</organism>
<feature type="domain" description="Methyltransferase type 11" evidence="1">
    <location>
        <begin position="38"/>
        <end position="136"/>
    </location>
</feature>
<dbReference type="PANTHER" id="PTHR45036:SF1">
    <property type="entry name" value="METHYLTRANSFERASE LIKE 7A"/>
    <property type="match status" value="1"/>
</dbReference>
<dbReference type="EMBL" id="CZQD01000034">
    <property type="protein sequence ID" value="CUS56888.1"/>
    <property type="molecule type" value="Genomic_DNA"/>
</dbReference>
<reference evidence="2" key="1">
    <citation type="submission" date="2015-10" db="EMBL/GenBank/DDBJ databases">
        <authorList>
            <person name="Gilbert D.G."/>
        </authorList>
    </citation>
    <scope>NUCLEOTIDE SEQUENCE</scope>
</reference>
<name>A0A160U0A2_9ZZZZ</name>
<protein>
    <submittedName>
        <fullName evidence="2">SAM-dependent methyltransferase PA0798 (UbiE paralog)</fullName>
    </submittedName>
</protein>
<proteinExistence type="predicted"/>
<dbReference type="InterPro" id="IPR052356">
    <property type="entry name" value="Thiol_S-MT"/>
</dbReference>
<dbReference type="Gene3D" id="3.40.50.150">
    <property type="entry name" value="Vaccinia Virus protein VP39"/>
    <property type="match status" value="1"/>
</dbReference>
<keyword evidence="2" id="KW-0489">Methyltransferase</keyword>
<dbReference type="AlphaFoldDB" id="A0A160U0A2"/>
<accession>A0A160U0A2</accession>
<dbReference type="SUPFAM" id="SSF53335">
    <property type="entry name" value="S-adenosyl-L-methionine-dependent methyltransferases"/>
    <property type="match status" value="1"/>
</dbReference>
<dbReference type="PANTHER" id="PTHR45036">
    <property type="entry name" value="METHYLTRANSFERASE LIKE 7B"/>
    <property type="match status" value="1"/>
</dbReference>
<dbReference type="CDD" id="cd02440">
    <property type="entry name" value="AdoMet_MTases"/>
    <property type="match status" value="1"/>
</dbReference>
<sequence length="208" mass="22839">MNPWDRYVVPHIVACACSTKPIMKQREKVVPKATGQVLEIGAGSGTNFALYDGNKVDHLYALEPSELMVNKARREAGRLGIGHHIDFLQTGAESIPLEDDSIDTVVITFVLCTIPDWEASLKEVRRVLKPGGKILFSEHGLAPDEGVSKWQRRIEPVWKPLAGGCHLTRDTEAMFASAGFRLENAETMYLPSTPKVAGFVSWGTAVPV</sequence>
<dbReference type="GO" id="GO:0008757">
    <property type="term" value="F:S-adenosylmethionine-dependent methyltransferase activity"/>
    <property type="evidence" value="ECO:0007669"/>
    <property type="project" value="InterPro"/>
</dbReference>